<dbReference type="Proteomes" id="UP000284676">
    <property type="component" value="Unassembled WGS sequence"/>
</dbReference>
<dbReference type="GeneID" id="62764349"/>
<protein>
    <submittedName>
        <fullName evidence="1">DNA-binding protein</fullName>
    </submittedName>
</protein>
<proteinExistence type="predicted"/>
<dbReference type="AlphaFoldDB" id="A0A414PLP9"/>
<dbReference type="GO" id="GO:0003677">
    <property type="term" value="F:DNA binding"/>
    <property type="evidence" value="ECO:0007669"/>
    <property type="project" value="UniProtKB-KW"/>
</dbReference>
<comment type="caution">
    <text evidence="1">The sequence shown here is derived from an EMBL/GenBank/DDBJ whole genome shotgun (WGS) entry which is preliminary data.</text>
</comment>
<evidence type="ECO:0000313" key="1">
    <source>
        <dbReference type="EMBL" id="RHF69520.1"/>
    </source>
</evidence>
<name>A0A414PLP9_FUSMR</name>
<sequence length="93" mass="11148">MVNIQNPTELYILKRLKELSEEDQLLAEEMVRSLGEWCRVEEVASYLKKSTRSIYQRIANDEIISRHYGNSVIIFTRSLIFILEKRENWKRSK</sequence>
<organism evidence="1 2">
    <name type="scientific">Fusobacterium mortiferum</name>
    <dbReference type="NCBI Taxonomy" id="850"/>
    <lineage>
        <taxon>Bacteria</taxon>
        <taxon>Fusobacteriati</taxon>
        <taxon>Fusobacteriota</taxon>
        <taxon>Fusobacteriia</taxon>
        <taxon>Fusobacteriales</taxon>
        <taxon>Fusobacteriaceae</taxon>
        <taxon>Fusobacterium</taxon>
    </lineage>
</organism>
<keyword evidence="1" id="KW-0238">DNA-binding</keyword>
<gene>
    <name evidence="1" type="ORF">DW663_12895</name>
</gene>
<accession>A0A414PLP9</accession>
<evidence type="ECO:0000313" key="2">
    <source>
        <dbReference type="Proteomes" id="UP000284676"/>
    </source>
</evidence>
<reference evidence="1 2" key="1">
    <citation type="submission" date="2018-08" db="EMBL/GenBank/DDBJ databases">
        <title>A genome reference for cultivated species of the human gut microbiota.</title>
        <authorList>
            <person name="Zou Y."/>
            <person name="Xue W."/>
            <person name="Luo G."/>
        </authorList>
    </citation>
    <scope>NUCLEOTIDE SEQUENCE [LARGE SCALE GENOMIC DNA]</scope>
    <source>
        <strain evidence="1 2">AM25-1</strain>
    </source>
</reference>
<dbReference type="RefSeq" id="WP_005886691.1">
    <property type="nucleotide sequence ID" value="NZ_CABMMQ010000002.1"/>
</dbReference>
<dbReference type="EMBL" id="QRHL01000054">
    <property type="protein sequence ID" value="RHF69520.1"/>
    <property type="molecule type" value="Genomic_DNA"/>
</dbReference>